<gene>
    <name evidence="12" type="ORF">NPA36_00110</name>
</gene>
<keyword evidence="7" id="KW-0067">ATP-binding</keyword>
<keyword evidence="4" id="KW-0378">Hydrolase</keyword>
<evidence type="ECO:0000256" key="3">
    <source>
        <dbReference type="ARBA" id="ARBA00022763"/>
    </source>
</evidence>
<evidence type="ECO:0000256" key="9">
    <source>
        <dbReference type="ARBA" id="ARBA00023204"/>
    </source>
</evidence>
<dbReference type="Gene3D" id="3.40.50.300">
    <property type="entry name" value="P-loop containing nucleotide triphosphate hydrolases"/>
    <property type="match status" value="3"/>
</dbReference>
<dbReference type="Proteomes" id="UP001059480">
    <property type="component" value="Unassembled WGS sequence"/>
</dbReference>
<reference evidence="12" key="1">
    <citation type="submission" date="2022-07" db="EMBL/GenBank/DDBJ databases">
        <authorList>
            <person name="Jung M.-Y."/>
            <person name="Lee M."/>
        </authorList>
    </citation>
    <scope>NUCLEOTIDE SEQUENCE</scope>
    <source>
        <strain evidence="12">S8</strain>
    </source>
</reference>
<dbReference type="RefSeq" id="WP_256944088.1">
    <property type="nucleotide sequence ID" value="NZ_JANHNZ010000001.1"/>
</dbReference>
<evidence type="ECO:0000259" key="11">
    <source>
        <dbReference type="Pfam" id="PF21445"/>
    </source>
</evidence>
<reference evidence="12" key="2">
    <citation type="journal article" date="2023" name="Curr. Microbiol.">
        <title>Granulicatella seriolae sp. nov., a Novel Facultative Anaerobe Isolated from Yellowtail Marine Fish.</title>
        <authorList>
            <person name="Lee M."/>
            <person name="Choi Y.J."/>
            <person name="Farooq A."/>
            <person name="Jeong J.B."/>
            <person name="Jung M.Y."/>
        </authorList>
    </citation>
    <scope>NUCLEOTIDE SEQUENCE</scope>
    <source>
        <strain evidence="12">S8</strain>
    </source>
</reference>
<organism evidence="12 13">
    <name type="scientific">Granulicatella seriolae</name>
    <dbReference type="NCBI Taxonomy" id="2967226"/>
    <lineage>
        <taxon>Bacteria</taxon>
        <taxon>Bacillati</taxon>
        <taxon>Bacillota</taxon>
        <taxon>Bacilli</taxon>
        <taxon>Lactobacillales</taxon>
        <taxon>Carnobacteriaceae</taxon>
        <taxon>Granulicatella</taxon>
    </lineage>
</organism>
<keyword evidence="5" id="KW-0347">Helicase</keyword>
<dbReference type="EMBL" id="JANHNZ010000001">
    <property type="protein sequence ID" value="MCQ9208969.1"/>
    <property type="molecule type" value="Genomic_DNA"/>
</dbReference>
<dbReference type="Pfam" id="PF12705">
    <property type="entry name" value="PDDEXK_1"/>
    <property type="match status" value="1"/>
</dbReference>
<evidence type="ECO:0000256" key="7">
    <source>
        <dbReference type="ARBA" id="ARBA00022840"/>
    </source>
</evidence>
<evidence type="ECO:0000313" key="13">
    <source>
        <dbReference type="Proteomes" id="UP001059480"/>
    </source>
</evidence>
<evidence type="ECO:0000313" key="12">
    <source>
        <dbReference type="EMBL" id="MCQ9208969.1"/>
    </source>
</evidence>
<keyword evidence="2" id="KW-0547">Nucleotide-binding</keyword>
<dbReference type="InterPro" id="IPR049035">
    <property type="entry name" value="ADDB_N"/>
</dbReference>
<keyword evidence="6" id="KW-0269">Exonuclease</keyword>
<keyword evidence="8" id="KW-0238">DNA-binding</keyword>
<dbReference type="PANTHER" id="PTHR30591">
    <property type="entry name" value="RECBCD ENZYME SUBUNIT RECC"/>
    <property type="match status" value="1"/>
</dbReference>
<keyword evidence="13" id="KW-1185">Reference proteome</keyword>
<evidence type="ECO:0000256" key="8">
    <source>
        <dbReference type="ARBA" id="ARBA00023125"/>
    </source>
</evidence>
<evidence type="ECO:0000259" key="10">
    <source>
        <dbReference type="Pfam" id="PF12705"/>
    </source>
</evidence>
<accession>A0ABT1WKZ6</accession>
<dbReference type="PANTHER" id="PTHR30591:SF1">
    <property type="entry name" value="RECBCD ENZYME SUBUNIT RECC"/>
    <property type="match status" value="1"/>
</dbReference>
<evidence type="ECO:0000256" key="5">
    <source>
        <dbReference type="ARBA" id="ARBA00022806"/>
    </source>
</evidence>
<dbReference type="SUPFAM" id="SSF52540">
    <property type="entry name" value="P-loop containing nucleoside triphosphate hydrolases"/>
    <property type="match status" value="1"/>
</dbReference>
<evidence type="ECO:0000256" key="4">
    <source>
        <dbReference type="ARBA" id="ARBA00022801"/>
    </source>
</evidence>
<reference evidence="12" key="3">
    <citation type="journal article" date="2023" name="Microbiol. Resour. Announc.">
        <title>Draft Genome Sequence of Granulicatella sp. Strain S8, Isolated from a Marine Fish, Seriola quinqueradiata.</title>
        <authorList>
            <person name="Lee M."/>
            <person name="Farooq A."/>
            <person name="Jeong J.B."/>
            <person name="Jung M.Y."/>
        </authorList>
    </citation>
    <scope>NUCLEOTIDE SEQUENCE</scope>
    <source>
        <strain evidence="12">S8</strain>
    </source>
</reference>
<keyword evidence="9" id="KW-0234">DNA repair</keyword>
<evidence type="ECO:0000256" key="2">
    <source>
        <dbReference type="ARBA" id="ARBA00022741"/>
    </source>
</evidence>
<dbReference type="InterPro" id="IPR038726">
    <property type="entry name" value="PDDEXK_AddAB-type"/>
</dbReference>
<evidence type="ECO:0000256" key="1">
    <source>
        <dbReference type="ARBA" id="ARBA00022722"/>
    </source>
</evidence>
<proteinExistence type="predicted"/>
<comment type="caution">
    <text evidence="12">The sequence shown here is derived from an EMBL/GenBank/DDBJ whole genome shotgun (WGS) entry which is preliminary data.</text>
</comment>
<keyword evidence="1" id="KW-0540">Nuclease</keyword>
<dbReference type="InterPro" id="IPR027417">
    <property type="entry name" value="P-loop_NTPase"/>
</dbReference>
<name>A0ABT1WKZ6_9LACT</name>
<evidence type="ECO:0000256" key="6">
    <source>
        <dbReference type="ARBA" id="ARBA00022839"/>
    </source>
</evidence>
<feature type="domain" description="PD-(D/E)XK endonuclease-like" evidence="10">
    <location>
        <begin position="820"/>
        <end position="1077"/>
    </location>
</feature>
<dbReference type="Pfam" id="PF21445">
    <property type="entry name" value="ADDB_N"/>
    <property type="match status" value="1"/>
</dbReference>
<feature type="domain" description="ATP-dependent helicase/deoxyribonuclease subunit B N-terminal" evidence="11">
    <location>
        <begin position="16"/>
        <end position="282"/>
    </location>
</feature>
<keyword evidence="3" id="KW-0227">DNA damage</keyword>
<protein>
    <submittedName>
        <fullName evidence="12">PD-(D/E)XK nuclease family protein</fullName>
    </submittedName>
</protein>
<sequence>MPLQRIFMKETADSKHETAKRIRHWLDADKNNQVFYIVPDHIKFDAELSMIKEVGSLQAGSEAKIAMTKLQVFSFTRLAWYLLKDKAIIARPGLSKVGLAMLVQKILVEHQEELLLFRAEAHHKGFVEQLVDLFQEFRQGAIEPEDFQTFMEAQVDQTKTSSDFMQRLKEFGILYGYFQKALKRAYIQSEELLLALADQILQTDLSHTLVIIDHYYSFRAQEQMVIKSLVEKAHTVDLQITLTRHSFIENGNNPQSLFFSNSQLVKRVSDFLASFGLEIDSSLEILDKNSKYHLDFYLLEDYWLQTSHAYPSGKVTVESQPLDRLHLASYVTKQEEIQALAARIKDKVLKEGYRYKDIQILSRTLDQDRLLLEPILEEFKIPYFLDSSESVQEHPLFQVLESIFAIKNYYWRADNILNLLRTEYCFWPKSVTKEDSLEQSRETLVAFRQMVDTSETIILANGYQGSDWLENSRWAYSPPSQDEEGDADQVLEETVINDVQVAIQLKEMVSSSLTEFYKHFSQAKTGRQAVTLLYTLLEDLGVDQAILYWRDWYAQNGQVQLARQQEQVWGEFLNILDEYVDLFGQDTFNELLFQQMIQAAFEQISYKMAPSTLDQVLCTGIDSIRFESKKITFAIGLSQGVLPRTVDNTSLFTDEERDLLTQELDSGRFLRPNSSQNQSVEPYVFYKILTSAYDNLYLSYSKTQADSNSLQEISSYLQRIANFFSVPVEDGTTLLNERLSHRQFKSQAELFKQLLIEFRKNKYQPEENQTEWILFAHLLKNHPDYRDSYQKLIASVFRMNIPQQLPLSLANQLYGNNLYLSVSQVELFFADPFSHFLRYGLALKERVEFELTAANAGDYFHESLDLLLKEMNKQGLNLMEISDSHLEELIQKLFQVQDQDARFIILSSSERMKFLKSLLQKTIIETAKAIKTQAGWTMNKPYQTEYVFGNLADQAQSIHVTYPIDDSHSIHLRGKIDRIDQALVDGTPYVTIVDYKSGTKDFAMNQFLEGLQLQLFFYLDIARKLVNLKQADSTVSAHKQAKPFGAFYVRVQNPTFASKNLENKDYEDLWLNAFRYKGLMINELETIRNIAPLAEDSSRSDVFPFKFKKDGSFAAESKVIDPGSMENMITYVRMCIIEAGRRILNGDTRLAPFDKGYTPSVSGAYASISQFDASNPENSYRKLEQISMQDGLEKIEETLRATQDDEPFKKGGQTNDQ</sequence>